<feature type="transmembrane region" description="Helical" evidence="1">
    <location>
        <begin position="38"/>
        <end position="65"/>
    </location>
</feature>
<keyword evidence="1" id="KW-0812">Transmembrane</keyword>
<dbReference type="InterPro" id="IPR018639">
    <property type="entry name" value="DUF2062"/>
</dbReference>
<feature type="transmembrane region" description="Helical" evidence="1">
    <location>
        <begin position="129"/>
        <end position="150"/>
    </location>
</feature>
<evidence type="ECO:0000313" key="4">
    <source>
        <dbReference type="Proteomes" id="UP001154312"/>
    </source>
</evidence>
<keyword evidence="4" id="KW-1185">Reference proteome</keyword>
<organism evidence="3 4">
    <name type="scientific">Pelotomaculum isophthalicicum JI</name>
    <dbReference type="NCBI Taxonomy" id="947010"/>
    <lineage>
        <taxon>Bacteria</taxon>
        <taxon>Bacillati</taxon>
        <taxon>Bacillota</taxon>
        <taxon>Clostridia</taxon>
        <taxon>Eubacteriales</taxon>
        <taxon>Desulfotomaculaceae</taxon>
        <taxon>Pelotomaculum</taxon>
    </lineage>
</organism>
<name>A0A9X4GYC0_9FIRM</name>
<feature type="domain" description="DUF2062" evidence="2">
    <location>
        <begin position="21"/>
        <end position="160"/>
    </location>
</feature>
<comment type="caution">
    <text evidence="3">The sequence shown here is derived from an EMBL/GenBank/DDBJ whole genome shotgun (WGS) entry which is preliminary data.</text>
</comment>
<dbReference type="RefSeq" id="WP_277442843.1">
    <property type="nucleotide sequence ID" value="NZ_JAKOAV010000005.1"/>
</dbReference>
<proteinExistence type="predicted"/>
<evidence type="ECO:0000256" key="1">
    <source>
        <dbReference type="SAM" id="Phobius"/>
    </source>
</evidence>
<dbReference type="AlphaFoldDB" id="A0A9X4GYC0"/>
<dbReference type="Pfam" id="PF09835">
    <property type="entry name" value="DUF2062"/>
    <property type="match status" value="1"/>
</dbReference>
<evidence type="ECO:0000259" key="2">
    <source>
        <dbReference type="Pfam" id="PF09835"/>
    </source>
</evidence>
<gene>
    <name evidence="3" type="ORF">L7E55_04440</name>
</gene>
<keyword evidence="1" id="KW-0472">Membrane</keyword>
<feature type="transmembrane region" description="Helical" evidence="1">
    <location>
        <begin position="72"/>
        <end position="92"/>
    </location>
</feature>
<accession>A0A9X4GYC0</accession>
<evidence type="ECO:0000313" key="3">
    <source>
        <dbReference type="EMBL" id="MDF9407612.1"/>
    </source>
</evidence>
<sequence length="162" mass="17829">MLSESDLYCKKKITSRIVESVKNYYRKMMELPDSPQKIACGVAMGLSFDFLPIPIISIPLSYLVARLIRCNPVAAVATVVFFKLAVPFFYTLDLLTGNALLGSMTGPDIAIAGDNMFSPLLSGIAEHGYPFLAGSLVNAVAVFLPVYFLLKYLLKRKQRKGV</sequence>
<dbReference type="EMBL" id="JAKOAV010000005">
    <property type="protein sequence ID" value="MDF9407612.1"/>
    <property type="molecule type" value="Genomic_DNA"/>
</dbReference>
<keyword evidence="1" id="KW-1133">Transmembrane helix</keyword>
<protein>
    <submittedName>
        <fullName evidence="3">DUF2062 domain-containing protein</fullName>
    </submittedName>
</protein>
<reference evidence="3" key="1">
    <citation type="submission" date="2022-02" db="EMBL/GenBank/DDBJ databases">
        <authorList>
            <person name="Leng L."/>
        </authorList>
    </citation>
    <scope>NUCLEOTIDE SEQUENCE</scope>
    <source>
        <strain evidence="3">JI</strain>
    </source>
</reference>
<dbReference type="Proteomes" id="UP001154312">
    <property type="component" value="Unassembled WGS sequence"/>
</dbReference>